<evidence type="ECO:0000256" key="7">
    <source>
        <dbReference type="ARBA" id="ARBA00022737"/>
    </source>
</evidence>
<evidence type="ECO:0008006" key="13">
    <source>
        <dbReference type="Google" id="ProtNLM"/>
    </source>
</evidence>
<comment type="caution">
    <text evidence="11">The sequence shown here is derived from an EMBL/GenBank/DDBJ whole genome shotgun (WGS) entry which is preliminary data.</text>
</comment>
<dbReference type="GO" id="GO:0005886">
    <property type="term" value="C:plasma membrane"/>
    <property type="evidence" value="ECO:0007669"/>
    <property type="project" value="UniProtKB-SubCell"/>
</dbReference>
<evidence type="ECO:0000256" key="8">
    <source>
        <dbReference type="ARBA" id="ARBA00022989"/>
    </source>
</evidence>
<accession>A0ABD3C1S6</accession>
<comment type="subcellular location">
    <subcellularLocation>
        <location evidence="1">Cell membrane</location>
        <topology evidence="1">Multi-pass membrane protein</topology>
    </subcellularLocation>
</comment>
<proteinExistence type="inferred from homology"/>
<reference evidence="12" key="1">
    <citation type="journal article" date="2024" name="IScience">
        <title>Strigolactones Initiate the Formation of Haustorium-like Structures in Castilleja.</title>
        <authorList>
            <person name="Buerger M."/>
            <person name="Peterson D."/>
            <person name="Chory J."/>
        </authorList>
    </citation>
    <scope>NUCLEOTIDE SEQUENCE [LARGE SCALE GENOMIC DNA]</scope>
</reference>
<dbReference type="Proteomes" id="UP001632038">
    <property type="component" value="Unassembled WGS sequence"/>
</dbReference>
<evidence type="ECO:0000256" key="4">
    <source>
        <dbReference type="ARBA" id="ARBA00022475"/>
    </source>
</evidence>
<dbReference type="AlphaFoldDB" id="A0ABD3C1S6"/>
<feature type="transmembrane region" description="Helical" evidence="10">
    <location>
        <begin position="105"/>
        <end position="125"/>
    </location>
</feature>
<dbReference type="InterPro" id="IPR004316">
    <property type="entry name" value="SWEET_rpt"/>
</dbReference>
<feature type="transmembrane region" description="Helical" evidence="10">
    <location>
        <begin position="43"/>
        <end position="66"/>
    </location>
</feature>
<keyword evidence="7" id="KW-0677">Repeat</keyword>
<keyword evidence="8 10" id="KW-1133">Transmembrane helix</keyword>
<evidence type="ECO:0000313" key="12">
    <source>
        <dbReference type="Proteomes" id="UP001632038"/>
    </source>
</evidence>
<keyword evidence="4" id="KW-1003">Cell membrane</keyword>
<evidence type="ECO:0000256" key="5">
    <source>
        <dbReference type="ARBA" id="ARBA00022597"/>
    </source>
</evidence>
<dbReference type="InterPro" id="IPR047664">
    <property type="entry name" value="SWEET"/>
</dbReference>
<keyword evidence="3" id="KW-0813">Transport</keyword>
<evidence type="ECO:0000256" key="9">
    <source>
        <dbReference type="ARBA" id="ARBA00023136"/>
    </source>
</evidence>
<protein>
    <recommendedName>
        <fullName evidence="13">Bidirectional sugar transporter SWEET</fullName>
    </recommendedName>
</protein>
<dbReference type="Gene3D" id="1.20.1280.290">
    <property type="match status" value="2"/>
</dbReference>
<evidence type="ECO:0000256" key="3">
    <source>
        <dbReference type="ARBA" id="ARBA00022448"/>
    </source>
</evidence>
<feature type="transmembrane region" description="Helical" evidence="10">
    <location>
        <begin position="20"/>
        <end position="37"/>
    </location>
</feature>
<dbReference type="PANTHER" id="PTHR10791">
    <property type="entry name" value="RAG1-ACTIVATING PROTEIN 1"/>
    <property type="match status" value="1"/>
</dbReference>
<dbReference type="PANTHER" id="PTHR10791:SF222">
    <property type="entry name" value="BIDIRECTIONAL SUGAR TRANSPORTER SWEET15"/>
    <property type="match status" value="1"/>
</dbReference>
<feature type="transmembrane region" description="Helical" evidence="10">
    <location>
        <begin position="163"/>
        <end position="184"/>
    </location>
</feature>
<keyword evidence="6 10" id="KW-0812">Transmembrane</keyword>
<dbReference type="Pfam" id="PF03083">
    <property type="entry name" value="MtN3_slv"/>
    <property type="match status" value="2"/>
</dbReference>
<evidence type="ECO:0000256" key="10">
    <source>
        <dbReference type="SAM" id="Phobius"/>
    </source>
</evidence>
<organism evidence="11 12">
    <name type="scientific">Castilleja foliolosa</name>
    <dbReference type="NCBI Taxonomy" id="1961234"/>
    <lineage>
        <taxon>Eukaryota</taxon>
        <taxon>Viridiplantae</taxon>
        <taxon>Streptophyta</taxon>
        <taxon>Embryophyta</taxon>
        <taxon>Tracheophyta</taxon>
        <taxon>Spermatophyta</taxon>
        <taxon>Magnoliopsida</taxon>
        <taxon>eudicotyledons</taxon>
        <taxon>Gunneridae</taxon>
        <taxon>Pentapetalae</taxon>
        <taxon>asterids</taxon>
        <taxon>lamiids</taxon>
        <taxon>Lamiales</taxon>
        <taxon>Orobanchaceae</taxon>
        <taxon>Pedicularideae</taxon>
        <taxon>Castillejinae</taxon>
        <taxon>Castilleja</taxon>
    </lineage>
</organism>
<gene>
    <name evidence="11" type="ORF">CASFOL_032539</name>
</gene>
<keyword evidence="5" id="KW-0762">Sugar transport</keyword>
<comment type="similarity">
    <text evidence="2">Belongs to the SWEET sugar transporter family.</text>
</comment>
<sequence>MRLTFIKIRVRKSVGAFDLLSYVVTFTSAELWLYYGILDHDVAIFIVNAFGVVLEALYITMYMYYATSDIRASTVKKLAVSVVIILLTILLTLITTHSFYRVDVVGWTCTALSVLVSVSPVFDIVRVVKTCDVQYMSIWLSFALALNGAAWTAYGVTEDNDSVVIPNGFGCPLGVIQILIYVGVRIVNFIRFADFI</sequence>
<evidence type="ECO:0000256" key="6">
    <source>
        <dbReference type="ARBA" id="ARBA00022692"/>
    </source>
</evidence>
<keyword evidence="9 10" id="KW-0472">Membrane</keyword>
<feature type="transmembrane region" description="Helical" evidence="10">
    <location>
        <begin position="137"/>
        <end position="157"/>
    </location>
</feature>
<feature type="transmembrane region" description="Helical" evidence="10">
    <location>
        <begin position="78"/>
        <end position="99"/>
    </location>
</feature>
<name>A0ABD3C1S6_9LAMI</name>
<keyword evidence="12" id="KW-1185">Reference proteome</keyword>
<evidence type="ECO:0000256" key="2">
    <source>
        <dbReference type="ARBA" id="ARBA00007809"/>
    </source>
</evidence>
<dbReference type="EMBL" id="JAVIJP010000054">
    <property type="protein sequence ID" value="KAL3623723.1"/>
    <property type="molecule type" value="Genomic_DNA"/>
</dbReference>
<evidence type="ECO:0000256" key="1">
    <source>
        <dbReference type="ARBA" id="ARBA00004651"/>
    </source>
</evidence>
<evidence type="ECO:0000313" key="11">
    <source>
        <dbReference type="EMBL" id="KAL3623723.1"/>
    </source>
</evidence>